<dbReference type="Pfam" id="PF00155">
    <property type="entry name" value="Aminotran_1_2"/>
    <property type="match status" value="1"/>
</dbReference>
<keyword evidence="4" id="KW-0663">Pyridoxal phosphate</keyword>
<dbReference type="EMBL" id="UINC01136526">
    <property type="protein sequence ID" value="SVD21347.1"/>
    <property type="molecule type" value="Genomic_DNA"/>
</dbReference>
<dbReference type="GO" id="GO:0030170">
    <property type="term" value="F:pyridoxal phosphate binding"/>
    <property type="evidence" value="ECO:0007669"/>
    <property type="project" value="InterPro"/>
</dbReference>
<dbReference type="InterPro" id="IPR001917">
    <property type="entry name" value="Aminotrans_II_pyridoxalP_BS"/>
</dbReference>
<dbReference type="AlphaFoldDB" id="A0A382TIN6"/>
<dbReference type="InterPro" id="IPR015424">
    <property type="entry name" value="PyrdxlP-dep_Trfase"/>
</dbReference>
<proteinExistence type="predicted"/>
<name>A0A382TIN6_9ZZZZ</name>
<evidence type="ECO:0000256" key="4">
    <source>
        <dbReference type="ARBA" id="ARBA00022898"/>
    </source>
</evidence>
<comment type="cofactor">
    <cofactor evidence="1">
        <name>pyridoxal 5'-phosphate</name>
        <dbReference type="ChEBI" id="CHEBI:597326"/>
    </cofactor>
</comment>
<reference evidence="6" key="1">
    <citation type="submission" date="2018-05" db="EMBL/GenBank/DDBJ databases">
        <authorList>
            <person name="Lanie J.A."/>
            <person name="Ng W.-L."/>
            <person name="Kazmierczak K.M."/>
            <person name="Andrzejewski T.M."/>
            <person name="Davidsen T.M."/>
            <person name="Wayne K.J."/>
            <person name="Tettelin H."/>
            <person name="Glass J.I."/>
            <person name="Rusch D."/>
            <person name="Podicherti R."/>
            <person name="Tsui H.-C.T."/>
            <person name="Winkler M.E."/>
        </authorList>
    </citation>
    <scope>NUCLEOTIDE SEQUENCE</scope>
</reference>
<dbReference type="GO" id="GO:0008483">
    <property type="term" value="F:transaminase activity"/>
    <property type="evidence" value="ECO:0007669"/>
    <property type="project" value="UniProtKB-KW"/>
</dbReference>
<dbReference type="InterPro" id="IPR015421">
    <property type="entry name" value="PyrdxlP-dep_Trfase_major"/>
</dbReference>
<organism evidence="6">
    <name type="scientific">marine metagenome</name>
    <dbReference type="NCBI Taxonomy" id="408172"/>
    <lineage>
        <taxon>unclassified sequences</taxon>
        <taxon>metagenomes</taxon>
        <taxon>ecological metagenomes</taxon>
    </lineage>
</organism>
<protein>
    <recommendedName>
        <fullName evidence="5">Aminotransferase class I/classII large domain-containing protein</fullName>
    </recommendedName>
</protein>
<feature type="domain" description="Aminotransferase class I/classII large" evidence="5">
    <location>
        <begin position="50"/>
        <end position="288"/>
    </location>
</feature>
<dbReference type="Gene3D" id="3.40.640.10">
    <property type="entry name" value="Type I PLP-dependent aspartate aminotransferase-like (Major domain)"/>
    <property type="match status" value="1"/>
</dbReference>
<evidence type="ECO:0000313" key="6">
    <source>
        <dbReference type="EMBL" id="SVD21347.1"/>
    </source>
</evidence>
<dbReference type="SUPFAM" id="SSF53383">
    <property type="entry name" value="PLP-dependent transferases"/>
    <property type="match status" value="1"/>
</dbReference>
<gene>
    <name evidence="6" type="ORF">METZ01_LOCUS374201</name>
</gene>
<dbReference type="CDD" id="cd00609">
    <property type="entry name" value="AAT_like"/>
    <property type="match status" value="1"/>
</dbReference>
<feature type="non-terminal residue" evidence="6">
    <location>
        <position position="291"/>
    </location>
</feature>
<dbReference type="PROSITE" id="PS00599">
    <property type="entry name" value="AA_TRANSFER_CLASS_2"/>
    <property type="match status" value="1"/>
</dbReference>
<dbReference type="InterPro" id="IPR004839">
    <property type="entry name" value="Aminotransferase_I/II_large"/>
</dbReference>
<evidence type="ECO:0000256" key="3">
    <source>
        <dbReference type="ARBA" id="ARBA00022679"/>
    </source>
</evidence>
<dbReference type="PANTHER" id="PTHR42885">
    <property type="entry name" value="HISTIDINOL-PHOSPHATE AMINOTRANSFERASE-RELATED"/>
    <property type="match status" value="1"/>
</dbReference>
<accession>A0A382TIN6</accession>
<keyword evidence="2" id="KW-0032">Aminotransferase</keyword>
<keyword evidence="3" id="KW-0808">Transferase</keyword>
<dbReference type="PANTHER" id="PTHR42885:SF2">
    <property type="entry name" value="HISTIDINOL-PHOSPHATE AMINOTRANSFERASE"/>
    <property type="match status" value="1"/>
</dbReference>
<dbReference type="Gene3D" id="3.90.1150.10">
    <property type="entry name" value="Aspartate Aminotransferase, domain 1"/>
    <property type="match status" value="1"/>
</dbReference>
<evidence type="ECO:0000256" key="2">
    <source>
        <dbReference type="ARBA" id="ARBA00022576"/>
    </source>
</evidence>
<sequence length="291" mass="33245">MAGSKYWENLERVRVPLPEKEVVELHRNTRVDNFDPYFEKQIQGIMPCYEFNRYPDITKLEDKIVDFLDAGFSVENIFITSGIDGGIKSTFEMFTQKKSSIAFLMPTYAMYNVYSRAFGVRPVLIQSNPVSLTVSLEEISRCLDENLDVLFIQNPHSPIENMFSENEMRQIIEKAASVGTIVFVDEAYYMFGSISCMGLIQEFDNLLVARTFSKGFGLPAIRLGYLAGHSNLIRCLRTKSYAYETNSISMEVGMWALDNVSFFVDYCSAICRQRAILKERMIESGIPCRGE</sequence>
<evidence type="ECO:0000256" key="1">
    <source>
        <dbReference type="ARBA" id="ARBA00001933"/>
    </source>
</evidence>
<evidence type="ECO:0000259" key="5">
    <source>
        <dbReference type="Pfam" id="PF00155"/>
    </source>
</evidence>
<dbReference type="InterPro" id="IPR015422">
    <property type="entry name" value="PyrdxlP-dep_Trfase_small"/>
</dbReference>